<protein>
    <submittedName>
        <fullName evidence="3">Uncharacterized protein</fullName>
    </submittedName>
</protein>
<accession>A0A4D6L6C4</accession>
<feature type="region of interest" description="Disordered" evidence="2">
    <location>
        <begin position="35"/>
        <end position="57"/>
    </location>
</feature>
<reference evidence="3 4" key="1">
    <citation type="submission" date="2019-04" db="EMBL/GenBank/DDBJ databases">
        <title>An improved genome assembly and genetic linkage map for asparagus bean, Vigna unguiculata ssp. sesquipedialis.</title>
        <authorList>
            <person name="Xia Q."/>
            <person name="Zhang R."/>
            <person name="Dong Y."/>
        </authorList>
    </citation>
    <scope>NUCLEOTIDE SEQUENCE [LARGE SCALE GENOMIC DNA]</scope>
    <source>
        <tissue evidence="3">Leaf</tissue>
    </source>
</reference>
<name>A0A4D6L6C4_VIGUN</name>
<feature type="coiled-coil region" evidence="1">
    <location>
        <begin position="162"/>
        <end position="220"/>
    </location>
</feature>
<proteinExistence type="predicted"/>
<keyword evidence="1" id="KW-0175">Coiled coil</keyword>
<dbReference type="Proteomes" id="UP000501690">
    <property type="component" value="Linkage Group LG2"/>
</dbReference>
<evidence type="ECO:0000256" key="1">
    <source>
        <dbReference type="SAM" id="Coils"/>
    </source>
</evidence>
<keyword evidence="4" id="KW-1185">Reference proteome</keyword>
<evidence type="ECO:0000256" key="2">
    <source>
        <dbReference type="SAM" id="MobiDB-lite"/>
    </source>
</evidence>
<dbReference type="AlphaFoldDB" id="A0A4D6L6C4"/>
<evidence type="ECO:0000313" key="3">
    <source>
        <dbReference type="EMBL" id="QCD84026.1"/>
    </source>
</evidence>
<dbReference type="EMBL" id="CP039346">
    <property type="protein sequence ID" value="QCD84026.1"/>
    <property type="molecule type" value="Genomic_DNA"/>
</dbReference>
<organism evidence="3 4">
    <name type="scientific">Vigna unguiculata</name>
    <name type="common">Cowpea</name>
    <dbReference type="NCBI Taxonomy" id="3917"/>
    <lineage>
        <taxon>Eukaryota</taxon>
        <taxon>Viridiplantae</taxon>
        <taxon>Streptophyta</taxon>
        <taxon>Embryophyta</taxon>
        <taxon>Tracheophyta</taxon>
        <taxon>Spermatophyta</taxon>
        <taxon>Magnoliopsida</taxon>
        <taxon>eudicotyledons</taxon>
        <taxon>Gunneridae</taxon>
        <taxon>Pentapetalae</taxon>
        <taxon>rosids</taxon>
        <taxon>fabids</taxon>
        <taxon>Fabales</taxon>
        <taxon>Fabaceae</taxon>
        <taxon>Papilionoideae</taxon>
        <taxon>50 kb inversion clade</taxon>
        <taxon>NPAAA clade</taxon>
        <taxon>indigoferoid/millettioid clade</taxon>
        <taxon>Phaseoleae</taxon>
        <taxon>Vigna</taxon>
    </lineage>
</organism>
<sequence length="271" mass="29838">MGMSKQDLAKRFKALRSSSQTSLAQAIPLAQEGVTVVSDEEATQSGPSLKRRRPLDQPKVVVGETAGISARSEHTFSSKGPPLQEGSSSVCYSFWDSQFNHRAHSRAHNVFDGDLHCLLNQEVDVIQEDIDGFLHKTKVSVAAMCDKLSRVSVVEKDRAAELALTKAQLIAAKEEVVRLSNEIDGLQGLKAKLKERGERITELETELQQVKDEFAEKEKSWLALEEKLANEAASTYEVGFEAEQVRLLCPSADVSTADASKVVLDDRLVEE</sequence>
<gene>
    <name evidence="3" type="ORF">DEO72_LG2g4376</name>
</gene>
<evidence type="ECO:0000313" key="4">
    <source>
        <dbReference type="Proteomes" id="UP000501690"/>
    </source>
</evidence>